<dbReference type="GO" id="GO:0019825">
    <property type="term" value="F:oxygen binding"/>
    <property type="evidence" value="ECO:0007669"/>
    <property type="project" value="UniProtKB-ARBA"/>
</dbReference>
<dbReference type="GO" id="GO:0000155">
    <property type="term" value="F:phosphorelay sensor kinase activity"/>
    <property type="evidence" value="ECO:0007669"/>
    <property type="project" value="InterPro"/>
</dbReference>
<dbReference type="Proteomes" id="UP000831484">
    <property type="component" value="Plasmid pdjl-6-4"/>
</dbReference>
<keyword evidence="8" id="KW-0460">Magnesium</keyword>
<dbReference type="SUPFAM" id="SSF55781">
    <property type="entry name" value="GAF domain-like"/>
    <property type="match status" value="2"/>
</dbReference>
<evidence type="ECO:0000313" key="12">
    <source>
        <dbReference type="EMBL" id="UPU46517.1"/>
    </source>
</evidence>
<evidence type="ECO:0000259" key="11">
    <source>
        <dbReference type="SMART" id="SM00065"/>
    </source>
</evidence>
<keyword evidence="4" id="KW-0597">Phosphoprotein</keyword>
<dbReference type="PANTHER" id="PTHR24421">
    <property type="entry name" value="NITRATE/NITRITE SENSOR PROTEIN NARX-RELATED"/>
    <property type="match status" value="1"/>
</dbReference>
<dbReference type="InterPro" id="IPR011712">
    <property type="entry name" value="Sig_transdc_His_kin_sub3_dim/P"/>
</dbReference>
<dbReference type="GO" id="GO:0020037">
    <property type="term" value="F:heme binding"/>
    <property type="evidence" value="ECO:0007669"/>
    <property type="project" value="UniProtKB-ARBA"/>
</dbReference>
<dbReference type="Pfam" id="PF01590">
    <property type="entry name" value="GAF"/>
    <property type="match status" value="1"/>
</dbReference>
<dbReference type="InterPro" id="IPR029016">
    <property type="entry name" value="GAF-like_dom_sf"/>
</dbReference>
<dbReference type="GO" id="GO:0000287">
    <property type="term" value="F:magnesium ion binding"/>
    <property type="evidence" value="ECO:0007669"/>
    <property type="project" value="UniProtKB-ARBA"/>
</dbReference>
<dbReference type="GO" id="GO:0019826">
    <property type="term" value="F:oxygen sensor activity"/>
    <property type="evidence" value="ECO:0007669"/>
    <property type="project" value="UniProtKB-ARBA"/>
</dbReference>
<dbReference type="GO" id="GO:0046983">
    <property type="term" value="F:protein dimerization activity"/>
    <property type="evidence" value="ECO:0007669"/>
    <property type="project" value="InterPro"/>
</dbReference>
<keyword evidence="9" id="KW-0408">Iron</keyword>
<dbReference type="Gene3D" id="3.30.565.10">
    <property type="entry name" value="Histidine kinase-like ATPase, C-terminal domain"/>
    <property type="match status" value="1"/>
</dbReference>
<comment type="cofactor">
    <cofactor evidence="2">
        <name>heme</name>
        <dbReference type="ChEBI" id="CHEBI:30413"/>
    </cofactor>
</comment>
<dbReference type="GO" id="GO:0016020">
    <property type="term" value="C:membrane"/>
    <property type="evidence" value="ECO:0007669"/>
    <property type="project" value="InterPro"/>
</dbReference>
<dbReference type="RefSeq" id="WP_064074427.1">
    <property type="nucleotide sequence ID" value="NZ_CP096567.1"/>
</dbReference>
<evidence type="ECO:0000256" key="9">
    <source>
        <dbReference type="ARBA" id="ARBA00023004"/>
    </source>
</evidence>
<dbReference type="SUPFAM" id="SSF55874">
    <property type="entry name" value="ATPase domain of HSP90 chaperone/DNA topoisomerase II/histidine kinase"/>
    <property type="match status" value="1"/>
</dbReference>
<dbReference type="Pfam" id="PF07730">
    <property type="entry name" value="HisKA_3"/>
    <property type="match status" value="1"/>
</dbReference>
<dbReference type="Pfam" id="PF02518">
    <property type="entry name" value="HATPase_c"/>
    <property type="match status" value="1"/>
</dbReference>
<sequence length="562" mass="60470">MTEPTVPAEPEQTDAIAHSELPDDHIESRAARERTDGLLKAMLVVGAGLDLEQTLRSIVHAAIELVGARYGALGVRGHDDQLTQFVYEGIDELTRARIGPLPTGRGLLGSIVTESQPLRMTTLSSHPSSVGFPPHHPPMNTFLGVPVRVRETVFGNLYLTEKFGGGPFSEEDQAVVEVLASAAGVAIENARLFEESTSRQLWLEATREIGEALLSGVAVEDVLRLIAWQTRQLTGADRTFIAEPVDALSPDSDLVVTVADGNSPEEVVGHVIPAIGSTIGRSFLTRTSIRGEHLEFDVNRGSHMQYGPALVSPLQTPDSVSGVLVALRERNAEPFSEQQLALLTTFADQAAVALQMAYAARRLRELDVLKDRDRIARDLHDSVIQRIFAAGLSLQVTAQQSPSETTKARLAATIDDLQEVVQDVRNAIFHLQGSTLSESTLRARLHDAVDEMSADSSVRITIRVNGPLSVIDQTMADHAVAVIREGVSNTVRHARARTVKVALSISDDIRIDITDDGIGIADSVASSGLDNLRSRATECGGSLTVHKMPSGGTSLVWAVPLP</sequence>
<dbReference type="Pfam" id="PF13185">
    <property type="entry name" value="GAF_2"/>
    <property type="match status" value="1"/>
</dbReference>
<evidence type="ECO:0000256" key="5">
    <source>
        <dbReference type="ARBA" id="ARBA00022679"/>
    </source>
</evidence>
<dbReference type="GO" id="GO:0070025">
    <property type="term" value="F:carbon monoxide binding"/>
    <property type="evidence" value="ECO:0007669"/>
    <property type="project" value="UniProtKB-ARBA"/>
</dbReference>
<evidence type="ECO:0000256" key="3">
    <source>
        <dbReference type="ARBA" id="ARBA00022490"/>
    </source>
</evidence>
<evidence type="ECO:0000256" key="7">
    <source>
        <dbReference type="ARBA" id="ARBA00022777"/>
    </source>
</evidence>
<dbReference type="InterPro" id="IPR050482">
    <property type="entry name" value="Sensor_HK_TwoCompSys"/>
</dbReference>
<feature type="domain" description="GAF" evidence="11">
    <location>
        <begin position="218"/>
        <end position="364"/>
    </location>
</feature>
<evidence type="ECO:0000313" key="13">
    <source>
        <dbReference type="Proteomes" id="UP000831484"/>
    </source>
</evidence>
<evidence type="ECO:0000256" key="10">
    <source>
        <dbReference type="ARBA" id="ARBA00023012"/>
    </source>
</evidence>
<evidence type="ECO:0000256" key="8">
    <source>
        <dbReference type="ARBA" id="ARBA00022842"/>
    </source>
</evidence>
<keyword evidence="7" id="KW-0418">Kinase</keyword>
<name>A0AB38RM95_RHOSG</name>
<dbReference type="GO" id="GO:0005524">
    <property type="term" value="F:ATP binding"/>
    <property type="evidence" value="ECO:0007669"/>
    <property type="project" value="UniProtKB-ARBA"/>
</dbReference>
<keyword evidence="12" id="KW-0614">Plasmid</keyword>
<keyword evidence="10" id="KW-0902">Two-component regulatory system</keyword>
<dbReference type="EMBL" id="CP096567">
    <property type="protein sequence ID" value="UPU46517.1"/>
    <property type="molecule type" value="Genomic_DNA"/>
</dbReference>
<dbReference type="GO" id="GO:0070026">
    <property type="term" value="F:nitric oxide binding"/>
    <property type="evidence" value="ECO:0007669"/>
    <property type="project" value="UniProtKB-ARBA"/>
</dbReference>
<organism evidence="12 13">
    <name type="scientific">Rhodococcus qingshengii JCM 15477</name>
    <dbReference type="NCBI Taxonomy" id="1303681"/>
    <lineage>
        <taxon>Bacteria</taxon>
        <taxon>Bacillati</taxon>
        <taxon>Actinomycetota</taxon>
        <taxon>Actinomycetes</taxon>
        <taxon>Mycobacteriales</taxon>
        <taxon>Nocardiaceae</taxon>
        <taxon>Rhodococcus</taxon>
        <taxon>Rhodococcus erythropolis group</taxon>
    </lineage>
</organism>
<comment type="cofactor">
    <cofactor evidence="1">
        <name>Mg(2+)</name>
        <dbReference type="ChEBI" id="CHEBI:18420"/>
    </cofactor>
</comment>
<proteinExistence type="predicted"/>
<dbReference type="AlphaFoldDB" id="A0AB38RM95"/>
<dbReference type="InterPro" id="IPR036890">
    <property type="entry name" value="HATPase_C_sf"/>
</dbReference>
<evidence type="ECO:0000256" key="4">
    <source>
        <dbReference type="ARBA" id="ARBA00022553"/>
    </source>
</evidence>
<reference evidence="13" key="1">
    <citation type="journal article" date="2022" name="Environ. Microbiol.">
        <title>Functional analysis, diversity, and distribution of carbendazim hydrolases MheI and CbmA, responsible for the initial step in carbendazim degradation.</title>
        <authorList>
            <person name="Zhang M."/>
            <person name="Bai X."/>
            <person name="Li Q."/>
            <person name="Zhang L."/>
            <person name="Zhu Q."/>
            <person name="Gao S."/>
            <person name="Ke Z."/>
            <person name="Jiang M."/>
            <person name="Hu J."/>
            <person name="Qiu J."/>
            <person name="Hong Q."/>
        </authorList>
    </citation>
    <scope>NUCLEOTIDE SEQUENCE [LARGE SCALE GENOMIC DNA]</scope>
    <source>
        <strain evidence="13">djl-6</strain>
    </source>
</reference>
<dbReference type="FunFam" id="3.30.450.40:FF:000052">
    <property type="entry name" value="Oxygen sensor histidine kinase response regulator DevS/DosS"/>
    <property type="match status" value="1"/>
</dbReference>
<dbReference type="InterPro" id="IPR003018">
    <property type="entry name" value="GAF"/>
</dbReference>
<dbReference type="GO" id="GO:0070483">
    <property type="term" value="P:detection of hypoxia"/>
    <property type="evidence" value="ECO:0007669"/>
    <property type="project" value="UniProtKB-ARBA"/>
</dbReference>
<keyword evidence="3" id="KW-0963">Cytoplasm</keyword>
<evidence type="ECO:0000256" key="6">
    <source>
        <dbReference type="ARBA" id="ARBA00022723"/>
    </source>
</evidence>
<dbReference type="SMART" id="SM00065">
    <property type="entry name" value="GAF"/>
    <property type="match status" value="2"/>
</dbReference>
<gene>
    <name evidence="12" type="ORF">M0639_32790</name>
</gene>
<dbReference type="InterPro" id="IPR003594">
    <property type="entry name" value="HATPase_dom"/>
</dbReference>
<protein>
    <submittedName>
        <fullName evidence="12">GAF domain-containing protein</fullName>
    </submittedName>
</protein>
<dbReference type="Gene3D" id="1.20.5.1930">
    <property type="match status" value="1"/>
</dbReference>
<feature type="domain" description="GAF" evidence="11">
    <location>
        <begin position="50"/>
        <end position="197"/>
    </location>
</feature>
<dbReference type="PANTHER" id="PTHR24421:SF56">
    <property type="entry name" value="OXYGEN SENSOR HISTIDINE KINASE RESPONSE REGULATOR DOST"/>
    <property type="match status" value="1"/>
</dbReference>
<geneLocation type="plasmid" evidence="12 13">
    <name>pdjl-6-4</name>
</geneLocation>
<evidence type="ECO:0000256" key="1">
    <source>
        <dbReference type="ARBA" id="ARBA00001946"/>
    </source>
</evidence>
<keyword evidence="6" id="KW-0479">Metal-binding</keyword>
<accession>A0AB38RM95</accession>
<keyword evidence="5" id="KW-0808">Transferase</keyword>
<dbReference type="Gene3D" id="3.30.450.40">
    <property type="match status" value="2"/>
</dbReference>
<keyword evidence="13" id="KW-1185">Reference proteome</keyword>
<evidence type="ECO:0000256" key="2">
    <source>
        <dbReference type="ARBA" id="ARBA00001971"/>
    </source>
</evidence>